<dbReference type="AlphaFoldDB" id="A0ABD1G8W9"/>
<organism evidence="1 2">
    <name type="scientific">Salvia divinorum</name>
    <name type="common">Maria pastora</name>
    <name type="synonym">Diviner's sage</name>
    <dbReference type="NCBI Taxonomy" id="28513"/>
    <lineage>
        <taxon>Eukaryota</taxon>
        <taxon>Viridiplantae</taxon>
        <taxon>Streptophyta</taxon>
        <taxon>Embryophyta</taxon>
        <taxon>Tracheophyta</taxon>
        <taxon>Spermatophyta</taxon>
        <taxon>Magnoliopsida</taxon>
        <taxon>eudicotyledons</taxon>
        <taxon>Gunneridae</taxon>
        <taxon>Pentapetalae</taxon>
        <taxon>asterids</taxon>
        <taxon>lamiids</taxon>
        <taxon>Lamiales</taxon>
        <taxon>Lamiaceae</taxon>
        <taxon>Nepetoideae</taxon>
        <taxon>Mentheae</taxon>
        <taxon>Salviinae</taxon>
        <taxon>Salvia</taxon>
        <taxon>Salvia subgen. Calosphace</taxon>
    </lineage>
</organism>
<evidence type="ECO:0000313" key="1">
    <source>
        <dbReference type="EMBL" id="KAL1540524.1"/>
    </source>
</evidence>
<protein>
    <recommendedName>
        <fullName evidence="3">DDE Tnp4 domain-containing protein</fullName>
    </recommendedName>
</protein>
<dbReference type="PANTHER" id="PTHR22930:SF281">
    <property type="entry name" value="NUCLEASE"/>
    <property type="match status" value="1"/>
</dbReference>
<dbReference type="InterPro" id="IPR045249">
    <property type="entry name" value="HARBI1-like"/>
</dbReference>
<evidence type="ECO:0008006" key="3">
    <source>
        <dbReference type="Google" id="ProtNLM"/>
    </source>
</evidence>
<reference evidence="1 2" key="1">
    <citation type="submission" date="2024-06" db="EMBL/GenBank/DDBJ databases">
        <title>A chromosome level genome sequence of Diviner's sage (Salvia divinorum).</title>
        <authorList>
            <person name="Ford S.A."/>
            <person name="Ro D.-K."/>
            <person name="Ness R.W."/>
            <person name="Phillips M.A."/>
        </authorList>
    </citation>
    <scope>NUCLEOTIDE SEQUENCE [LARGE SCALE GENOMIC DNA]</scope>
    <source>
        <strain evidence="1">SAF-2024a</strain>
        <tissue evidence="1">Leaf</tissue>
    </source>
</reference>
<comment type="caution">
    <text evidence="1">The sequence shown here is derived from an EMBL/GenBank/DDBJ whole genome shotgun (WGS) entry which is preliminary data.</text>
</comment>
<sequence>MHLVELDSQIRRDLKLHRSWKLPSEGGDFDCRHILKDHTAEEMSSIKKIDEVLRAVISMHSLFLVKPDPVPEDCTDPRWKWFKGCLGALDGWEGSAGDARVLRDAINRPQGLKVPVGNYYLCDNGYANSDGFLTPYKGNGINKGMSLHKQCGNMTTKGASSFSHREIA</sequence>
<accession>A0ABD1G8W9</accession>
<dbReference type="EMBL" id="JBEAFC010000009">
    <property type="protein sequence ID" value="KAL1540524.1"/>
    <property type="molecule type" value="Genomic_DNA"/>
</dbReference>
<keyword evidence="2" id="KW-1185">Reference proteome</keyword>
<gene>
    <name evidence="1" type="ORF">AAHA92_24867</name>
</gene>
<name>A0ABD1G8W9_SALDI</name>
<proteinExistence type="predicted"/>
<dbReference type="Proteomes" id="UP001567538">
    <property type="component" value="Unassembled WGS sequence"/>
</dbReference>
<dbReference type="PANTHER" id="PTHR22930">
    <property type="match status" value="1"/>
</dbReference>
<evidence type="ECO:0000313" key="2">
    <source>
        <dbReference type="Proteomes" id="UP001567538"/>
    </source>
</evidence>